<reference evidence="1" key="1">
    <citation type="journal article" date="2016" name="Front. Microbiol.">
        <title>Genome Sequence of the Piezophilic, Mesophilic Sulfate-Reducing Bacterium Desulfovibrio indicus J2T.</title>
        <authorList>
            <person name="Cao J."/>
            <person name="Maignien L."/>
            <person name="Shao Z."/>
            <person name="Alain K."/>
            <person name="Jebbar M."/>
        </authorList>
    </citation>
    <scope>NUCLEOTIDE SEQUENCE</scope>
    <source>
        <strain evidence="1">DSM 16372</strain>
    </source>
</reference>
<evidence type="ECO:0000313" key="2">
    <source>
        <dbReference type="Proteomes" id="UP001055247"/>
    </source>
</evidence>
<accession>A0AAV4ZSS8</accession>
<keyword evidence="2" id="KW-1185">Reference proteome</keyword>
<evidence type="ECO:0000313" key="1">
    <source>
        <dbReference type="EMBL" id="GJD91153.1"/>
    </source>
</evidence>
<gene>
    <name evidence="1" type="ORF">BHAOGJBA_4701</name>
</gene>
<name>A0AAV4ZSS8_9HYPH</name>
<dbReference type="RefSeq" id="WP_238231327.1">
    <property type="nucleotide sequence ID" value="NZ_BPQO01000024.1"/>
</dbReference>
<proteinExistence type="predicted"/>
<organism evidence="1 2">
    <name type="scientific">Methylobacterium hispanicum</name>
    <dbReference type="NCBI Taxonomy" id="270350"/>
    <lineage>
        <taxon>Bacteria</taxon>
        <taxon>Pseudomonadati</taxon>
        <taxon>Pseudomonadota</taxon>
        <taxon>Alphaproteobacteria</taxon>
        <taxon>Hyphomicrobiales</taxon>
        <taxon>Methylobacteriaceae</taxon>
        <taxon>Methylobacterium</taxon>
    </lineage>
</organism>
<dbReference type="EMBL" id="BPQO01000024">
    <property type="protein sequence ID" value="GJD91153.1"/>
    <property type="molecule type" value="Genomic_DNA"/>
</dbReference>
<reference evidence="1" key="2">
    <citation type="submission" date="2021-08" db="EMBL/GenBank/DDBJ databases">
        <authorList>
            <person name="Tani A."/>
            <person name="Ola A."/>
            <person name="Ogura Y."/>
            <person name="Katsura K."/>
            <person name="Hayashi T."/>
        </authorList>
    </citation>
    <scope>NUCLEOTIDE SEQUENCE</scope>
    <source>
        <strain evidence="1">DSM 16372</strain>
    </source>
</reference>
<comment type="caution">
    <text evidence="1">The sequence shown here is derived from an EMBL/GenBank/DDBJ whole genome shotgun (WGS) entry which is preliminary data.</text>
</comment>
<dbReference type="Proteomes" id="UP001055247">
    <property type="component" value="Unassembled WGS sequence"/>
</dbReference>
<protein>
    <submittedName>
        <fullName evidence="1">Uncharacterized protein</fullName>
    </submittedName>
</protein>
<dbReference type="AlphaFoldDB" id="A0AAV4ZSS8"/>
<sequence length="273" mass="29542">MKRQTNEFKTEFTVDGAETVAVAAIHLSMRGVDLDHPASADVLAHDVMQALDAAGFSVVRKPQPGSTTADRVEFARRTGCWDGVSHRDYLDWVQSLVLSASGSGFMPGALEPGRSVDVPRGKGITTVEAPVVTRDLVLFNCEDYEGNSAAAEALGLDSYPLEDAVTLGWLVDEHAAFKQTIETLFWDLTNGCVSKPSTSLDVVHELAGKAFIVNLLEEHPELAEDPLFRPAMEQHLDVREISAAVEIAQLRRDGNRVVRVGTLGTFNLGKATA</sequence>